<feature type="compositionally biased region" description="Gly residues" evidence="1">
    <location>
        <begin position="120"/>
        <end position="134"/>
    </location>
</feature>
<feature type="region of interest" description="Disordered" evidence="1">
    <location>
        <begin position="105"/>
        <end position="142"/>
    </location>
</feature>
<feature type="domain" description="DUF6802" evidence="2">
    <location>
        <begin position="158"/>
        <end position="225"/>
    </location>
</feature>
<name>A0ABX2EY37_9PSEU</name>
<evidence type="ECO:0000259" key="2">
    <source>
        <dbReference type="Pfam" id="PF20615"/>
    </source>
</evidence>
<comment type="caution">
    <text evidence="3">The sequence shown here is derived from an EMBL/GenBank/DDBJ whole genome shotgun (WGS) entry which is preliminary data.</text>
</comment>
<dbReference type="EMBL" id="JAAATY010000002">
    <property type="protein sequence ID" value="NRN63903.1"/>
    <property type="molecule type" value="Genomic_DNA"/>
</dbReference>
<feature type="compositionally biased region" description="Polar residues" evidence="1">
    <location>
        <begin position="1"/>
        <end position="10"/>
    </location>
</feature>
<gene>
    <name evidence="3" type="ORF">GC106_11050</name>
</gene>
<keyword evidence="4" id="KW-1185">Reference proteome</keyword>
<protein>
    <submittedName>
        <fullName evidence="3">Clumping factor ClfB, fibrinogen binding protein</fullName>
    </submittedName>
</protein>
<organism evidence="3 4">
    <name type="scientific">Kibdelosporangium persicum</name>
    <dbReference type="NCBI Taxonomy" id="2698649"/>
    <lineage>
        <taxon>Bacteria</taxon>
        <taxon>Bacillati</taxon>
        <taxon>Actinomycetota</taxon>
        <taxon>Actinomycetes</taxon>
        <taxon>Pseudonocardiales</taxon>
        <taxon>Pseudonocardiaceae</taxon>
        <taxon>Kibdelosporangium</taxon>
    </lineage>
</organism>
<dbReference type="Pfam" id="PF20615">
    <property type="entry name" value="DUF6802"/>
    <property type="match status" value="1"/>
</dbReference>
<dbReference type="SUPFAM" id="SSF69318">
    <property type="entry name" value="Integrin alpha N-terminal domain"/>
    <property type="match status" value="1"/>
</dbReference>
<dbReference type="InterPro" id="IPR028994">
    <property type="entry name" value="Integrin_alpha_N"/>
</dbReference>
<dbReference type="InterPro" id="IPR046543">
    <property type="entry name" value="DUF6802"/>
</dbReference>
<dbReference type="RefSeq" id="WP_173125149.1">
    <property type="nucleotide sequence ID" value="NZ_CBCSGW010000043.1"/>
</dbReference>
<evidence type="ECO:0000256" key="1">
    <source>
        <dbReference type="SAM" id="MobiDB-lite"/>
    </source>
</evidence>
<dbReference type="Proteomes" id="UP000763557">
    <property type="component" value="Unassembled WGS sequence"/>
</dbReference>
<feature type="region of interest" description="Disordered" evidence="1">
    <location>
        <begin position="1"/>
        <end position="37"/>
    </location>
</feature>
<accession>A0ABX2EY37</accession>
<evidence type="ECO:0000313" key="3">
    <source>
        <dbReference type="EMBL" id="NRN63903.1"/>
    </source>
</evidence>
<proteinExistence type="predicted"/>
<reference evidence="3 4" key="1">
    <citation type="submission" date="2020-01" db="EMBL/GenBank/DDBJ databases">
        <title>Kibdelosporangium persica a novel Actinomycetes from a hot desert in Iran.</title>
        <authorList>
            <person name="Safaei N."/>
            <person name="Zaburannyi N."/>
            <person name="Mueller R."/>
            <person name="Wink J."/>
        </authorList>
    </citation>
    <scope>NUCLEOTIDE SEQUENCE [LARGE SCALE GENOMIC DNA]</scope>
    <source>
        <strain evidence="3 4">4NS15</strain>
    </source>
</reference>
<evidence type="ECO:0000313" key="4">
    <source>
        <dbReference type="Proteomes" id="UP000763557"/>
    </source>
</evidence>
<sequence>MSPTPRNETYFTRGGAVYDDADQDNTTSAGHGDEMTVTVDGEQYELETEFDLNKDGDNDTAIVTADDGSQVAFTDSDNDGDADVAVELDDKGNVVGAARYDSASGEWVPIDPKTGEATTGSGGAGHESGAGSGGPASAAGEDITVDVPDEAEDMSAGAATVDMNKDGKNDTAVVQSEDGDLYAFTDADGDGEADQMTVIESDGSVTISQHTGEDEWAEVEKGHLDSQGNYVPDTQRG</sequence>